<dbReference type="PROSITE" id="PS50878">
    <property type="entry name" value="RT_POL"/>
    <property type="match status" value="1"/>
</dbReference>
<evidence type="ECO:0000256" key="8">
    <source>
        <dbReference type="ARBA" id="ARBA00034120"/>
    </source>
</evidence>
<proteinExistence type="inferred from homology"/>
<dbReference type="OrthoDB" id="9788687at2"/>
<gene>
    <name evidence="12" type="ORF">Pla8534_34940</name>
</gene>
<dbReference type="KEGG" id="lcre:Pla8534_34940"/>
<protein>
    <recommendedName>
        <fullName evidence="1">RNA-directed DNA polymerase</fullName>
        <ecNumber evidence="1">2.7.7.49</ecNumber>
    </recommendedName>
</protein>
<dbReference type="Pfam" id="PF00078">
    <property type="entry name" value="RVT_1"/>
    <property type="match status" value="1"/>
</dbReference>
<keyword evidence="5" id="KW-0460">Magnesium</keyword>
<dbReference type="InterPro" id="IPR000123">
    <property type="entry name" value="Reverse_transcriptase_msDNA"/>
</dbReference>
<dbReference type="RefSeq" id="WP_145054387.1">
    <property type="nucleotide sequence ID" value="NZ_CP036433.1"/>
</dbReference>
<evidence type="ECO:0000313" key="13">
    <source>
        <dbReference type="Proteomes" id="UP000317648"/>
    </source>
</evidence>
<evidence type="ECO:0000256" key="6">
    <source>
        <dbReference type="ARBA" id="ARBA00022918"/>
    </source>
</evidence>
<dbReference type="PRINTS" id="PR00866">
    <property type="entry name" value="RNADNAPOLMS"/>
</dbReference>
<dbReference type="EC" id="2.7.7.49" evidence="1"/>
<dbReference type="PANTHER" id="PTHR34047">
    <property type="entry name" value="NUCLEAR INTRON MATURASE 1, MITOCHONDRIAL-RELATED"/>
    <property type="match status" value="1"/>
</dbReference>
<dbReference type="GO" id="GO:0003723">
    <property type="term" value="F:RNA binding"/>
    <property type="evidence" value="ECO:0007669"/>
    <property type="project" value="InterPro"/>
</dbReference>
<dbReference type="InterPro" id="IPR043502">
    <property type="entry name" value="DNA/RNA_pol_sf"/>
</dbReference>
<comment type="similarity">
    <text evidence="8">Belongs to the bacterial reverse transcriptase family.</text>
</comment>
<evidence type="ECO:0000256" key="1">
    <source>
        <dbReference type="ARBA" id="ARBA00012493"/>
    </source>
</evidence>
<evidence type="ECO:0000256" key="5">
    <source>
        <dbReference type="ARBA" id="ARBA00022842"/>
    </source>
</evidence>
<dbReference type="GO" id="GO:0046872">
    <property type="term" value="F:metal ion binding"/>
    <property type="evidence" value="ECO:0007669"/>
    <property type="project" value="UniProtKB-KW"/>
</dbReference>
<name>A0A518DV26_9BACT</name>
<sequence>MTDPPRTRQELYDLIRETSREEFILEEMIRLGFWSESTAPENPANEIRRQAELQRELQSLLTENRRLVDLDKAKKALRRERMAESRRRQKETKERREAERQARAAAWQAEQERSLAYLGEGVSAGLMRYEVDDRRLARNGLAGNPLATPLALAQAMQISLGELRFLAFSRRTSQTTHYQRFQIPKKTGGLRSISAPMPRLKRAQEWILRNVLENVPMHPAAHGFRTGRSIITNAQPHVGAAIVANVDLQDFFPSVGYPRIKGLFRTLGLSEATSTVLALLCSEPEIDEVVLDGQTYYTARSERRLPQGAPTSPAITNLLCRGLDARLQSNAEKLGFVYTRYADDITFSSQNAQADVGRALRRIRHVVASEGFTVHPDKTRILRRGSRQEVTGLTVNDRLGVSRELLRRFRAVVHSVEKTGPAGKRWGESPHLMSSLAGFANFIAMVDPEKGKPWQARVAALIEQHGRGPDLRSQRKRWVSPVPAAAAAPSTETASKPSESSNRPWWKIW</sequence>
<keyword evidence="3" id="KW-0548">Nucleotidyltransferase</keyword>
<keyword evidence="2" id="KW-0808">Transferase</keyword>
<keyword evidence="7" id="KW-0051">Antiviral defense</keyword>
<evidence type="ECO:0000256" key="9">
    <source>
        <dbReference type="ARBA" id="ARBA00048173"/>
    </source>
</evidence>
<feature type="region of interest" description="Disordered" evidence="10">
    <location>
        <begin position="467"/>
        <end position="509"/>
    </location>
</feature>
<dbReference type="InterPro" id="IPR000477">
    <property type="entry name" value="RT_dom"/>
</dbReference>
<dbReference type="GO" id="GO:0051607">
    <property type="term" value="P:defense response to virus"/>
    <property type="evidence" value="ECO:0007669"/>
    <property type="project" value="UniProtKB-KW"/>
</dbReference>
<dbReference type="SUPFAM" id="SSF56672">
    <property type="entry name" value="DNA/RNA polymerases"/>
    <property type="match status" value="1"/>
</dbReference>
<dbReference type="AlphaFoldDB" id="A0A518DV26"/>
<feature type="compositionally biased region" description="Low complexity" evidence="10">
    <location>
        <begin position="479"/>
        <end position="498"/>
    </location>
</feature>
<accession>A0A518DV26</accession>
<evidence type="ECO:0000259" key="11">
    <source>
        <dbReference type="PROSITE" id="PS50878"/>
    </source>
</evidence>
<evidence type="ECO:0000313" key="12">
    <source>
        <dbReference type="EMBL" id="QDU95677.1"/>
    </source>
</evidence>
<feature type="region of interest" description="Disordered" evidence="10">
    <location>
        <begin position="78"/>
        <end position="99"/>
    </location>
</feature>
<keyword evidence="4" id="KW-0479">Metal-binding</keyword>
<keyword evidence="6 12" id="KW-0695">RNA-directed DNA polymerase</keyword>
<keyword evidence="13" id="KW-1185">Reference proteome</keyword>
<comment type="catalytic activity">
    <reaction evidence="9">
        <text>DNA(n) + a 2'-deoxyribonucleoside 5'-triphosphate = DNA(n+1) + diphosphate</text>
        <dbReference type="Rhea" id="RHEA:22508"/>
        <dbReference type="Rhea" id="RHEA-COMP:17339"/>
        <dbReference type="Rhea" id="RHEA-COMP:17340"/>
        <dbReference type="ChEBI" id="CHEBI:33019"/>
        <dbReference type="ChEBI" id="CHEBI:61560"/>
        <dbReference type="ChEBI" id="CHEBI:173112"/>
        <dbReference type="EC" id="2.7.7.49"/>
    </reaction>
</comment>
<feature type="domain" description="Reverse transcriptase" evidence="11">
    <location>
        <begin position="164"/>
        <end position="395"/>
    </location>
</feature>
<dbReference type="InterPro" id="IPR051083">
    <property type="entry name" value="GrpII_Intron_Splice-Mob/Def"/>
</dbReference>
<dbReference type="Proteomes" id="UP000317648">
    <property type="component" value="Chromosome"/>
</dbReference>
<evidence type="ECO:0000256" key="4">
    <source>
        <dbReference type="ARBA" id="ARBA00022723"/>
    </source>
</evidence>
<dbReference type="EMBL" id="CP036433">
    <property type="protein sequence ID" value="QDU95677.1"/>
    <property type="molecule type" value="Genomic_DNA"/>
</dbReference>
<evidence type="ECO:0000256" key="7">
    <source>
        <dbReference type="ARBA" id="ARBA00023118"/>
    </source>
</evidence>
<evidence type="ECO:0000256" key="10">
    <source>
        <dbReference type="SAM" id="MobiDB-lite"/>
    </source>
</evidence>
<organism evidence="12 13">
    <name type="scientific">Lignipirellula cremea</name>
    <dbReference type="NCBI Taxonomy" id="2528010"/>
    <lineage>
        <taxon>Bacteria</taxon>
        <taxon>Pseudomonadati</taxon>
        <taxon>Planctomycetota</taxon>
        <taxon>Planctomycetia</taxon>
        <taxon>Pirellulales</taxon>
        <taxon>Pirellulaceae</taxon>
        <taxon>Lignipirellula</taxon>
    </lineage>
</organism>
<evidence type="ECO:0000256" key="2">
    <source>
        <dbReference type="ARBA" id="ARBA00022679"/>
    </source>
</evidence>
<dbReference type="PANTHER" id="PTHR34047:SF7">
    <property type="entry name" value="RNA-DIRECTED DNA POLYMERASE"/>
    <property type="match status" value="1"/>
</dbReference>
<evidence type="ECO:0000256" key="3">
    <source>
        <dbReference type="ARBA" id="ARBA00022695"/>
    </source>
</evidence>
<reference evidence="12 13" key="1">
    <citation type="submission" date="2019-02" db="EMBL/GenBank/DDBJ databases">
        <title>Deep-cultivation of Planctomycetes and their phenomic and genomic characterization uncovers novel biology.</title>
        <authorList>
            <person name="Wiegand S."/>
            <person name="Jogler M."/>
            <person name="Boedeker C."/>
            <person name="Pinto D."/>
            <person name="Vollmers J."/>
            <person name="Rivas-Marin E."/>
            <person name="Kohn T."/>
            <person name="Peeters S.H."/>
            <person name="Heuer A."/>
            <person name="Rast P."/>
            <person name="Oberbeckmann S."/>
            <person name="Bunk B."/>
            <person name="Jeske O."/>
            <person name="Meyerdierks A."/>
            <person name="Storesund J.E."/>
            <person name="Kallscheuer N."/>
            <person name="Luecker S."/>
            <person name="Lage O.M."/>
            <person name="Pohl T."/>
            <person name="Merkel B.J."/>
            <person name="Hornburger P."/>
            <person name="Mueller R.-W."/>
            <person name="Bruemmer F."/>
            <person name="Labrenz M."/>
            <person name="Spormann A.M."/>
            <person name="Op den Camp H."/>
            <person name="Overmann J."/>
            <person name="Amann R."/>
            <person name="Jetten M.S.M."/>
            <person name="Mascher T."/>
            <person name="Medema M.H."/>
            <person name="Devos D.P."/>
            <person name="Kaster A.-K."/>
            <person name="Ovreas L."/>
            <person name="Rohde M."/>
            <person name="Galperin M.Y."/>
            <person name="Jogler C."/>
        </authorList>
    </citation>
    <scope>NUCLEOTIDE SEQUENCE [LARGE SCALE GENOMIC DNA]</scope>
    <source>
        <strain evidence="12 13">Pla85_3_4</strain>
    </source>
</reference>
<dbReference type="GO" id="GO:0003964">
    <property type="term" value="F:RNA-directed DNA polymerase activity"/>
    <property type="evidence" value="ECO:0007669"/>
    <property type="project" value="UniProtKB-KW"/>
</dbReference>
<dbReference type="CDD" id="cd03487">
    <property type="entry name" value="RT_Bac_retron_II"/>
    <property type="match status" value="1"/>
</dbReference>